<sequence length="387" mass="42358">MNVFFNNLEDVMRRCPSFADGSRVYCLDETGTTTVQKPKKIIAAKGARQLNKVTSAERGTLVTMCCAVSATGSTLPPAMVFPRKQLKSFMLNGAPVGTLGLAQSTDCMNSDLFPEVMKHFVKVTASTKENPSLLIVDNHDSQLASAVLNIAKDNGVTLLTIPPHSSHRLQPLDVSVFGPLQTYYNAAMDSWLMRHPGKTISIYNIAELLGQAFNRAMTPSNIKSGFRKTGIFPFDRHIFTDIEFMPSEVTNRPLEDLSNAPGPSRPYETQQASTDAPSSSQSFGHDSQKDTRSSDSSQIQRGDVTDPRLYPSIIQAPTFPVRQLMNRRSEPVSPSLLTQLAEAPSVTAKENSSVITFPSTPDETLVSPLPRMSSLSKSTTETTIKPW</sequence>
<gene>
    <name evidence="3" type="ORF">EVAR_94196_1</name>
</gene>
<dbReference type="Pfam" id="PF03184">
    <property type="entry name" value="DDE_1"/>
    <property type="match status" value="1"/>
</dbReference>
<evidence type="ECO:0000256" key="1">
    <source>
        <dbReference type="SAM" id="MobiDB-lite"/>
    </source>
</evidence>
<proteinExistence type="predicted"/>
<feature type="compositionally biased region" description="Polar residues" evidence="1">
    <location>
        <begin position="267"/>
        <end position="285"/>
    </location>
</feature>
<feature type="region of interest" description="Disordered" evidence="1">
    <location>
        <begin position="343"/>
        <end position="387"/>
    </location>
</feature>
<evidence type="ECO:0000259" key="2">
    <source>
        <dbReference type="Pfam" id="PF03184"/>
    </source>
</evidence>
<dbReference type="InterPro" id="IPR036397">
    <property type="entry name" value="RNaseH_sf"/>
</dbReference>
<reference evidence="3 4" key="1">
    <citation type="journal article" date="2019" name="Commun. Biol.">
        <title>The bagworm genome reveals a unique fibroin gene that provides high tensile strength.</title>
        <authorList>
            <person name="Kono N."/>
            <person name="Nakamura H."/>
            <person name="Ohtoshi R."/>
            <person name="Tomita M."/>
            <person name="Numata K."/>
            <person name="Arakawa K."/>
        </authorList>
    </citation>
    <scope>NUCLEOTIDE SEQUENCE [LARGE SCALE GENOMIC DNA]</scope>
</reference>
<organism evidence="3 4">
    <name type="scientific">Eumeta variegata</name>
    <name type="common">Bagworm moth</name>
    <name type="synonym">Eumeta japonica</name>
    <dbReference type="NCBI Taxonomy" id="151549"/>
    <lineage>
        <taxon>Eukaryota</taxon>
        <taxon>Metazoa</taxon>
        <taxon>Ecdysozoa</taxon>
        <taxon>Arthropoda</taxon>
        <taxon>Hexapoda</taxon>
        <taxon>Insecta</taxon>
        <taxon>Pterygota</taxon>
        <taxon>Neoptera</taxon>
        <taxon>Endopterygota</taxon>
        <taxon>Lepidoptera</taxon>
        <taxon>Glossata</taxon>
        <taxon>Ditrysia</taxon>
        <taxon>Tineoidea</taxon>
        <taxon>Psychidae</taxon>
        <taxon>Oiketicinae</taxon>
        <taxon>Eumeta</taxon>
    </lineage>
</organism>
<accession>A0A4C1UP93</accession>
<comment type="caution">
    <text evidence="3">The sequence shown here is derived from an EMBL/GenBank/DDBJ whole genome shotgun (WGS) entry which is preliminary data.</text>
</comment>
<dbReference type="Proteomes" id="UP000299102">
    <property type="component" value="Unassembled WGS sequence"/>
</dbReference>
<dbReference type="PANTHER" id="PTHR19303:SF71">
    <property type="entry name" value="ZINC FINGER PHD-TYPE DOMAIN-CONTAINING PROTEIN"/>
    <property type="match status" value="1"/>
</dbReference>
<dbReference type="Gene3D" id="3.30.420.10">
    <property type="entry name" value="Ribonuclease H-like superfamily/Ribonuclease H"/>
    <property type="match status" value="1"/>
</dbReference>
<feature type="compositionally biased region" description="Polar residues" evidence="1">
    <location>
        <begin position="348"/>
        <end position="362"/>
    </location>
</feature>
<dbReference type="AlphaFoldDB" id="A0A4C1UP93"/>
<feature type="compositionally biased region" description="Polar residues" evidence="1">
    <location>
        <begin position="373"/>
        <end position="387"/>
    </location>
</feature>
<protein>
    <recommendedName>
        <fullName evidence="2">DDE-1 domain-containing protein</fullName>
    </recommendedName>
</protein>
<dbReference type="OrthoDB" id="8191755at2759"/>
<keyword evidence="4" id="KW-1185">Reference proteome</keyword>
<dbReference type="GO" id="GO:0003677">
    <property type="term" value="F:DNA binding"/>
    <property type="evidence" value="ECO:0007669"/>
    <property type="project" value="TreeGrafter"/>
</dbReference>
<name>A0A4C1UP93_EUMVA</name>
<dbReference type="EMBL" id="BGZK01000199">
    <property type="protein sequence ID" value="GBP27792.1"/>
    <property type="molecule type" value="Genomic_DNA"/>
</dbReference>
<dbReference type="PANTHER" id="PTHR19303">
    <property type="entry name" value="TRANSPOSON"/>
    <property type="match status" value="1"/>
</dbReference>
<dbReference type="InterPro" id="IPR050863">
    <property type="entry name" value="CenT-Element_Derived"/>
</dbReference>
<feature type="region of interest" description="Disordered" evidence="1">
    <location>
        <begin position="252"/>
        <end position="311"/>
    </location>
</feature>
<feature type="domain" description="DDE-1" evidence="2">
    <location>
        <begin position="60"/>
        <end position="226"/>
    </location>
</feature>
<dbReference type="InterPro" id="IPR004875">
    <property type="entry name" value="DDE_SF_endonuclease_dom"/>
</dbReference>
<dbReference type="GO" id="GO:0005634">
    <property type="term" value="C:nucleus"/>
    <property type="evidence" value="ECO:0007669"/>
    <property type="project" value="TreeGrafter"/>
</dbReference>
<evidence type="ECO:0000313" key="4">
    <source>
        <dbReference type="Proteomes" id="UP000299102"/>
    </source>
</evidence>
<evidence type="ECO:0000313" key="3">
    <source>
        <dbReference type="EMBL" id="GBP27792.1"/>
    </source>
</evidence>
<dbReference type="STRING" id="151549.A0A4C1UP93"/>